<dbReference type="GO" id="GO:0005886">
    <property type="term" value="C:plasma membrane"/>
    <property type="evidence" value="ECO:0007669"/>
    <property type="project" value="UniProtKB-SubCell"/>
</dbReference>
<dbReference type="PATRIC" id="fig|1286631.3.peg.3293"/>
<evidence type="ECO:0000256" key="11">
    <source>
        <dbReference type="SAM" id="Phobius"/>
    </source>
</evidence>
<keyword evidence="7" id="KW-0653">Protein transport</keyword>
<evidence type="ECO:0000256" key="4">
    <source>
        <dbReference type="ARBA" id="ARBA00022475"/>
    </source>
</evidence>
<dbReference type="InterPro" id="IPR038072">
    <property type="entry name" value="GspK_central_sf"/>
</dbReference>
<dbReference type="SUPFAM" id="SSF47781">
    <property type="entry name" value="RuvA domain 2-like"/>
    <property type="match status" value="1"/>
</dbReference>
<dbReference type="PANTHER" id="PTHR38831">
    <property type="entry name" value="TYPE II SECRETION SYSTEM PROTEIN K"/>
    <property type="match status" value="1"/>
</dbReference>
<keyword evidence="15" id="KW-1185">Reference proteome</keyword>
<keyword evidence="3 10" id="KW-0813">Transport</keyword>
<name>A0A059KI17_9BURK</name>
<reference evidence="14 15" key="1">
    <citation type="journal article" date="2014" name="FEMS Microbiol. Ecol.">
        <title>Sphaerotilus natans encrusted with nanoball-shaped Fe(III) oxide minerals formed by nitrate-reducing mixotrophic Fe(II) oxidation.</title>
        <authorList>
            <person name="Park S."/>
            <person name="Kim D.H."/>
            <person name="Lee J.H."/>
            <person name="Hur H.G."/>
        </authorList>
    </citation>
    <scope>NUCLEOTIDE SEQUENCE [LARGE SCALE GENOMIC DNA]</scope>
    <source>
        <strain evidence="14 15">DSM 6575</strain>
    </source>
</reference>
<evidence type="ECO:0000256" key="2">
    <source>
        <dbReference type="ARBA" id="ARBA00007246"/>
    </source>
</evidence>
<keyword evidence="6 11" id="KW-0812">Transmembrane</keyword>
<dbReference type="PANTHER" id="PTHR38831:SF1">
    <property type="entry name" value="TYPE II SECRETION SYSTEM PROTEIN K-RELATED"/>
    <property type="match status" value="1"/>
</dbReference>
<evidence type="ECO:0000313" key="14">
    <source>
        <dbReference type="EMBL" id="KDB51071.1"/>
    </source>
</evidence>
<evidence type="ECO:0000256" key="1">
    <source>
        <dbReference type="ARBA" id="ARBA00004533"/>
    </source>
</evidence>
<dbReference type="STRING" id="34103.SAMN05421778_11937"/>
<evidence type="ECO:0000256" key="6">
    <source>
        <dbReference type="ARBA" id="ARBA00022692"/>
    </source>
</evidence>
<dbReference type="RefSeq" id="WP_051632171.1">
    <property type="nucleotide sequence ID" value="NZ_AZRA01000101.1"/>
</dbReference>
<evidence type="ECO:0000256" key="3">
    <source>
        <dbReference type="ARBA" id="ARBA00022448"/>
    </source>
</evidence>
<evidence type="ECO:0000313" key="15">
    <source>
        <dbReference type="Proteomes" id="UP000026714"/>
    </source>
</evidence>
<keyword evidence="4 10" id="KW-1003">Cell membrane</keyword>
<dbReference type="SUPFAM" id="SSF158544">
    <property type="entry name" value="GspK insert domain-like"/>
    <property type="match status" value="1"/>
</dbReference>
<evidence type="ECO:0000259" key="12">
    <source>
        <dbReference type="Pfam" id="PF03934"/>
    </source>
</evidence>
<dbReference type="InterPro" id="IPR049031">
    <property type="entry name" value="T2SSK_SAM-like_1st"/>
</dbReference>
<dbReference type="Gene3D" id="3.30.1300.30">
    <property type="entry name" value="GSPII I/J protein-like"/>
    <property type="match status" value="1"/>
</dbReference>
<dbReference type="InterPro" id="IPR010994">
    <property type="entry name" value="RuvA_2-like"/>
</dbReference>
<dbReference type="GO" id="GO:0009306">
    <property type="term" value="P:protein secretion"/>
    <property type="evidence" value="ECO:0007669"/>
    <property type="project" value="InterPro"/>
</dbReference>
<organism evidence="14 15">
    <name type="scientific">Sphaerotilus natans subsp. natans DSM 6575</name>
    <dbReference type="NCBI Taxonomy" id="1286631"/>
    <lineage>
        <taxon>Bacteria</taxon>
        <taxon>Pseudomonadati</taxon>
        <taxon>Pseudomonadota</taxon>
        <taxon>Betaproteobacteria</taxon>
        <taxon>Burkholderiales</taxon>
        <taxon>Sphaerotilaceae</taxon>
        <taxon>Sphaerotilus</taxon>
    </lineage>
</organism>
<dbReference type="Gene3D" id="1.10.40.60">
    <property type="entry name" value="EpsJ-like"/>
    <property type="match status" value="2"/>
</dbReference>
<dbReference type="EMBL" id="AZRA01000101">
    <property type="protein sequence ID" value="KDB51071.1"/>
    <property type="molecule type" value="Genomic_DNA"/>
</dbReference>
<dbReference type="Pfam" id="PF21687">
    <property type="entry name" value="T2SSK_1st"/>
    <property type="match status" value="1"/>
</dbReference>
<keyword evidence="8 11" id="KW-1133">Transmembrane helix</keyword>
<gene>
    <name evidence="14" type="ORF">X805_33720</name>
</gene>
<feature type="transmembrane region" description="Helical" evidence="11">
    <location>
        <begin position="20"/>
        <end position="40"/>
    </location>
</feature>
<dbReference type="eggNOG" id="COG3156">
    <property type="taxonomic scope" value="Bacteria"/>
</dbReference>
<evidence type="ECO:0000256" key="10">
    <source>
        <dbReference type="PIRNR" id="PIRNR002786"/>
    </source>
</evidence>
<evidence type="ECO:0000259" key="13">
    <source>
        <dbReference type="Pfam" id="PF21687"/>
    </source>
</evidence>
<sequence>MRPPLPARRRALPARPRGAALLTAMILVTVVATLAAGMLWQQWRALQVEAAERTQTQAQWLLQGAMDWSRMILREDARSGGTDHLNEPWAAPLAEARLSTFLAADRQMSEGMPDAFLSGRIEDAQARYNLRNLIQQGKISPPELQTLTRLCEHIGLGADVAQRLALALRRATPGGATEAEAESATGTAALPLMPPSVDELGWLGLSEPVVRTLRPYVVLLPRETPVNLNTAPKEVIAAVLPGIDLAGAQRLVQSRQRDPLRSPDEVQRVLGERALTDARRVSVNSAYFVVTGSLRLDTMMIAQRSLIERQGREVRLLSTRRLTDPLELQALLQP</sequence>
<evidence type="ECO:0000256" key="8">
    <source>
        <dbReference type="ARBA" id="ARBA00022989"/>
    </source>
</evidence>
<dbReference type="AlphaFoldDB" id="A0A059KI17"/>
<dbReference type="InterPro" id="IPR045584">
    <property type="entry name" value="Pilin-like"/>
</dbReference>
<dbReference type="SUPFAM" id="SSF54523">
    <property type="entry name" value="Pili subunits"/>
    <property type="match status" value="1"/>
</dbReference>
<comment type="subcellular location">
    <subcellularLocation>
        <location evidence="1 10">Cell inner membrane</location>
    </subcellularLocation>
</comment>
<evidence type="ECO:0000256" key="9">
    <source>
        <dbReference type="ARBA" id="ARBA00023136"/>
    </source>
</evidence>
<proteinExistence type="inferred from homology"/>
<dbReference type="InterPro" id="IPR005628">
    <property type="entry name" value="GspK"/>
</dbReference>
<evidence type="ECO:0000256" key="5">
    <source>
        <dbReference type="ARBA" id="ARBA00022519"/>
    </source>
</evidence>
<dbReference type="NCBIfam" id="NF037980">
    <property type="entry name" value="T2SS_GspK"/>
    <property type="match status" value="1"/>
</dbReference>
<accession>A0A059KI17</accession>
<dbReference type="InterPro" id="IPR049179">
    <property type="entry name" value="T2SSK_SAM-like_2nd"/>
</dbReference>
<evidence type="ECO:0000256" key="7">
    <source>
        <dbReference type="ARBA" id="ARBA00022927"/>
    </source>
</evidence>
<feature type="domain" description="T2SS protein K second SAM-like" evidence="12">
    <location>
        <begin position="226"/>
        <end position="275"/>
    </location>
</feature>
<dbReference type="Proteomes" id="UP000026714">
    <property type="component" value="Unassembled WGS sequence"/>
</dbReference>
<keyword evidence="9 10" id="KW-0472">Membrane</keyword>
<comment type="caution">
    <text evidence="14">The sequence shown here is derived from an EMBL/GenBank/DDBJ whole genome shotgun (WGS) entry which is preliminary data.</text>
</comment>
<comment type="similarity">
    <text evidence="2 10">Belongs to the GSP K family.</text>
</comment>
<protein>
    <recommendedName>
        <fullName evidence="10">Type II secretion system protein K</fullName>
    </recommendedName>
</protein>
<dbReference type="Pfam" id="PF03934">
    <property type="entry name" value="T2SSK"/>
    <property type="match status" value="1"/>
</dbReference>
<dbReference type="PIRSF" id="PIRSF002786">
    <property type="entry name" value="XcpX"/>
    <property type="match status" value="1"/>
</dbReference>
<keyword evidence="5 10" id="KW-0997">Cell inner membrane</keyword>
<feature type="domain" description="T2SS protein K first SAM-like" evidence="13">
    <location>
        <begin position="126"/>
        <end position="221"/>
    </location>
</feature>